<keyword evidence="1" id="KW-0732">Signal</keyword>
<dbReference type="Proteomes" id="UP000198287">
    <property type="component" value="Unassembled WGS sequence"/>
</dbReference>
<sequence length="111" mass="12519">MTLKRYFSVKPCLILIMLITMSNASFDDSPQKIERFRRSPALLNKLSSITPPSLPNPTSMFDSIREEISKIGNMSASLEKALEIEKNARLSLQNFVDSVKDRIETLENAGK</sequence>
<evidence type="ECO:0000256" key="1">
    <source>
        <dbReference type="SAM" id="SignalP"/>
    </source>
</evidence>
<dbReference type="OrthoDB" id="10037534at2759"/>
<reference evidence="2 3" key="1">
    <citation type="submission" date="2015-12" db="EMBL/GenBank/DDBJ databases">
        <title>The genome of Folsomia candida.</title>
        <authorList>
            <person name="Faddeeva A."/>
            <person name="Derks M.F."/>
            <person name="Anvar Y."/>
            <person name="Smit S."/>
            <person name="Van Straalen N."/>
            <person name="Roelofs D."/>
        </authorList>
    </citation>
    <scope>NUCLEOTIDE SEQUENCE [LARGE SCALE GENOMIC DNA]</scope>
    <source>
        <strain evidence="2 3">VU population</strain>
        <tissue evidence="2">Whole body</tissue>
    </source>
</reference>
<dbReference type="EMBL" id="LNIX01000003">
    <property type="protein sequence ID" value="OXA58371.1"/>
    <property type="molecule type" value="Genomic_DNA"/>
</dbReference>
<evidence type="ECO:0000313" key="3">
    <source>
        <dbReference type="Proteomes" id="UP000198287"/>
    </source>
</evidence>
<name>A0A226ENJ4_FOLCA</name>
<gene>
    <name evidence="2" type="ORF">Fcan01_07545</name>
</gene>
<protein>
    <submittedName>
        <fullName evidence="2">DNA polymerase III subunit beta</fullName>
    </submittedName>
</protein>
<organism evidence="2 3">
    <name type="scientific">Folsomia candida</name>
    <name type="common">Springtail</name>
    <dbReference type="NCBI Taxonomy" id="158441"/>
    <lineage>
        <taxon>Eukaryota</taxon>
        <taxon>Metazoa</taxon>
        <taxon>Ecdysozoa</taxon>
        <taxon>Arthropoda</taxon>
        <taxon>Hexapoda</taxon>
        <taxon>Collembola</taxon>
        <taxon>Entomobryomorpha</taxon>
        <taxon>Isotomoidea</taxon>
        <taxon>Isotomidae</taxon>
        <taxon>Proisotominae</taxon>
        <taxon>Folsomia</taxon>
    </lineage>
</organism>
<evidence type="ECO:0000313" key="2">
    <source>
        <dbReference type="EMBL" id="OXA58371.1"/>
    </source>
</evidence>
<feature type="chain" id="PRO_5012126895" evidence="1">
    <location>
        <begin position="25"/>
        <end position="111"/>
    </location>
</feature>
<proteinExistence type="predicted"/>
<comment type="caution">
    <text evidence="2">The sequence shown here is derived from an EMBL/GenBank/DDBJ whole genome shotgun (WGS) entry which is preliminary data.</text>
</comment>
<dbReference type="AlphaFoldDB" id="A0A226ENJ4"/>
<accession>A0A226ENJ4</accession>
<feature type="signal peptide" evidence="1">
    <location>
        <begin position="1"/>
        <end position="24"/>
    </location>
</feature>
<keyword evidence="3" id="KW-1185">Reference proteome</keyword>